<feature type="compositionally biased region" description="Basic residues" evidence="1">
    <location>
        <begin position="339"/>
        <end position="357"/>
    </location>
</feature>
<feature type="compositionally biased region" description="Basic and acidic residues" evidence="1">
    <location>
        <begin position="274"/>
        <end position="288"/>
    </location>
</feature>
<evidence type="ECO:0000256" key="2">
    <source>
        <dbReference type="SAM" id="SignalP"/>
    </source>
</evidence>
<dbReference type="HOGENOM" id="CLU_733570_0_0_1"/>
<dbReference type="VEuPathDB" id="FungiDB:ATEG_00345"/>
<dbReference type="Proteomes" id="UP000007963">
    <property type="component" value="Unassembled WGS sequence"/>
</dbReference>
<feature type="region of interest" description="Disordered" evidence="1">
    <location>
        <begin position="332"/>
        <end position="377"/>
    </location>
</feature>
<feature type="compositionally biased region" description="Basic and acidic residues" evidence="1">
    <location>
        <begin position="93"/>
        <end position="104"/>
    </location>
</feature>
<protein>
    <submittedName>
        <fullName evidence="3">Uncharacterized protein</fullName>
    </submittedName>
</protein>
<accession>Q0D139</accession>
<keyword evidence="2" id="KW-0732">Signal</keyword>
<name>Q0D139_ASPTN</name>
<sequence length="377" mass="41416">MATGWWLIGPCIKLFSFKICALDPEICSRRYLFVTDDHLGLWTRPGNGFICIPTQGTQPRLGNMQAQGPIIVRHQAWGSKPHRRTYTRPARPQRRENIRQEDRNATLGPTEAARASEPHNPYHKADHNCHTAPAHVLWALLEPCGILGAGCGLVGCLSRYGMRHWAESWRAGRLDGVIVIQHSSFRYQLLSGTGSFPAADTVDTLRRVDIGQAGTTSGASRVGKSSSRFVRKVLNARTPREKGEDSVGYELASGSTVGAASSVLRGGVSSTALRGRERGSKGQDPSIRVHDLHGAPGDRNLDRISVEASLTRGRSAKKHDVRFEIPTSGVQCSSARGRGATRVRVKKKNWQKKKKERRNSIDLIIGRRGEQEVAGRG</sequence>
<feature type="region of interest" description="Disordered" evidence="1">
    <location>
        <begin position="79"/>
        <end position="124"/>
    </location>
</feature>
<dbReference type="EMBL" id="CH476594">
    <property type="protein sequence ID" value="EAU38991.1"/>
    <property type="molecule type" value="Genomic_DNA"/>
</dbReference>
<gene>
    <name evidence="3" type="ORF">ATEG_00345</name>
</gene>
<dbReference type="AlphaFoldDB" id="Q0D139"/>
<evidence type="ECO:0000313" key="4">
    <source>
        <dbReference type="Proteomes" id="UP000007963"/>
    </source>
</evidence>
<dbReference type="RefSeq" id="XP_001210431.1">
    <property type="nucleotide sequence ID" value="XM_001210431.1"/>
</dbReference>
<evidence type="ECO:0000313" key="3">
    <source>
        <dbReference type="EMBL" id="EAU38991.1"/>
    </source>
</evidence>
<feature type="signal peptide" evidence="2">
    <location>
        <begin position="1"/>
        <end position="21"/>
    </location>
</feature>
<feature type="compositionally biased region" description="Basic and acidic residues" evidence="1">
    <location>
        <begin position="365"/>
        <end position="377"/>
    </location>
</feature>
<feature type="chain" id="PRO_5004170656" evidence="2">
    <location>
        <begin position="22"/>
        <end position="377"/>
    </location>
</feature>
<organism evidence="3 4">
    <name type="scientific">Aspergillus terreus (strain NIH 2624 / FGSC A1156)</name>
    <dbReference type="NCBI Taxonomy" id="341663"/>
    <lineage>
        <taxon>Eukaryota</taxon>
        <taxon>Fungi</taxon>
        <taxon>Dikarya</taxon>
        <taxon>Ascomycota</taxon>
        <taxon>Pezizomycotina</taxon>
        <taxon>Eurotiomycetes</taxon>
        <taxon>Eurotiomycetidae</taxon>
        <taxon>Eurotiales</taxon>
        <taxon>Aspergillaceae</taxon>
        <taxon>Aspergillus</taxon>
        <taxon>Aspergillus subgen. Circumdati</taxon>
    </lineage>
</organism>
<proteinExistence type="predicted"/>
<evidence type="ECO:0000256" key="1">
    <source>
        <dbReference type="SAM" id="MobiDB-lite"/>
    </source>
</evidence>
<reference evidence="4" key="1">
    <citation type="submission" date="2005-09" db="EMBL/GenBank/DDBJ databases">
        <title>Annotation of the Aspergillus terreus NIH2624 genome.</title>
        <authorList>
            <person name="Birren B.W."/>
            <person name="Lander E.S."/>
            <person name="Galagan J.E."/>
            <person name="Nusbaum C."/>
            <person name="Devon K."/>
            <person name="Henn M."/>
            <person name="Ma L.-J."/>
            <person name="Jaffe D.B."/>
            <person name="Butler J."/>
            <person name="Alvarez P."/>
            <person name="Gnerre S."/>
            <person name="Grabherr M."/>
            <person name="Kleber M."/>
            <person name="Mauceli E.W."/>
            <person name="Brockman W."/>
            <person name="Rounsley S."/>
            <person name="Young S.K."/>
            <person name="LaButti K."/>
            <person name="Pushparaj V."/>
            <person name="DeCaprio D."/>
            <person name="Crawford M."/>
            <person name="Koehrsen M."/>
            <person name="Engels R."/>
            <person name="Montgomery P."/>
            <person name="Pearson M."/>
            <person name="Howarth C."/>
            <person name="Larson L."/>
            <person name="Luoma S."/>
            <person name="White J."/>
            <person name="Alvarado L."/>
            <person name="Kodira C.D."/>
            <person name="Zeng Q."/>
            <person name="Oleary S."/>
            <person name="Yandava C."/>
            <person name="Denning D.W."/>
            <person name="Nierman W.C."/>
            <person name="Milne T."/>
            <person name="Madden K."/>
        </authorList>
    </citation>
    <scope>NUCLEOTIDE SEQUENCE [LARGE SCALE GENOMIC DNA]</scope>
    <source>
        <strain evidence="4">NIH 2624 / FGSC A1156</strain>
    </source>
</reference>
<dbReference type="GeneID" id="4355097"/>
<feature type="region of interest" description="Disordered" evidence="1">
    <location>
        <begin position="267"/>
        <end position="288"/>
    </location>
</feature>